<name>A0ABV1GFN0_9FIRM</name>
<dbReference type="EC" id="6.3.4.-" evidence="2"/>
<keyword evidence="1 2" id="KW-0819">tRNA processing</keyword>
<dbReference type="EMBL" id="JBBMFA010000094">
    <property type="protein sequence ID" value="MEQ2520642.1"/>
    <property type="molecule type" value="Genomic_DNA"/>
</dbReference>
<evidence type="ECO:0000313" key="3">
    <source>
        <dbReference type="EMBL" id="MEQ2520642.1"/>
    </source>
</evidence>
<protein>
    <recommendedName>
        <fullName evidence="2">tRNA(Met) cytidine acetate ligase</fullName>
        <ecNumber evidence="2">6.3.4.-</ecNumber>
    </recommendedName>
</protein>
<comment type="similarity">
    <text evidence="2">Belongs to the TmcAL family.</text>
</comment>
<dbReference type="RefSeq" id="WP_349216188.1">
    <property type="nucleotide sequence ID" value="NZ_JBBMFA010000094.1"/>
</dbReference>
<comment type="function">
    <text evidence="2">Catalyzes the formation of N(4)-acetylcytidine (ac(4)C) at the wobble position of elongator tRNA(Met), using acetate and ATP as substrates. First activates an acetate ion to form acetyladenylate (Ac-AMP) and then transfers the acetyl group to tRNA to form ac(4)C34.</text>
</comment>
<feature type="binding site" evidence="2">
    <location>
        <begin position="8"/>
        <end position="21"/>
    </location>
    <ligand>
        <name>ATP</name>
        <dbReference type="ChEBI" id="CHEBI:30616"/>
    </ligand>
</feature>
<keyword evidence="2" id="KW-0694">RNA-binding</keyword>
<comment type="caution">
    <text evidence="2">Lacks conserved residue(s) required for the propagation of feature annotation.</text>
</comment>
<keyword evidence="2" id="KW-0547">Nucleotide-binding</keyword>
<dbReference type="PANTHER" id="PTHR37825:SF1">
    <property type="entry name" value="TRNA(MET) CYTIDINE ACETATE LIGASE"/>
    <property type="match status" value="1"/>
</dbReference>
<dbReference type="InterPro" id="IPR014729">
    <property type="entry name" value="Rossmann-like_a/b/a_fold"/>
</dbReference>
<keyword evidence="2" id="KW-0820">tRNA-binding</keyword>
<evidence type="ECO:0000313" key="4">
    <source>
        <dbReference type="Proteomes" id="UP001477672"/>
    </source>
</evidence>
<dbReference type="SUPFAM" id="SSF52374">
    <property type="entry name" value="Nucleotidylyl transferase"/>
    <property type="match status" value="1"/>
</dbReference>
<dbReference type="Gene3D" id="3.40.50.620">
    <property type="entry name" value="HUPs"/>
    <property type="match status" value="1"/>
</dbReference>
<dbReference type="HAMAP" id="MF_01539">
    <property type="entry name" value="TmcAL"/>
    <property type="match status" value="1"/>
</dbReference>
<dbReference type="PANTHER" id="PTHR37825">
    <property type="entry name" value="TRNA(MET) CYTIDINE ACETATE LIGASE"/>
    <property type="match status" value="1"/>
</dbReference>
<dbReference type="Proteomes" id="UP001477672">
    <property type="component" value="Unassembled WGS sequence"/>
</dbReference>
<feature type="binding site" evidence="2">
    <location>
        <position position="160"/>
    </location>
    <ligand>
        <name>ATP</name>
        <dbReference type="ChEBI" id="CHEBI:30616"/>
    </ligand>
</feature>
<proteinExistence type="inferred from homology"/>
<accession>A0ABV1GFN0</accession>
<keyword evidence="2" id="KW-0067">ATP-binding</keyword>
<organism evidence="3 4">
    <name type="scientific">Ruthenibacterium intestinale</name>
    <dbReference type="NCBI Taxonomy" id="3133163"/>
    <lineage>
        <taxon>Bacteria</taxon>
        <taxon>Bacillati</taxon>
        <taxon>Bacillota</taxon>
        <taxon>Clostridia</taxon>
        <taxon>Eubacteriales</taxon>
        <taxon>Oscillospiraceae</taxon>
        <taxon>Ruthenibacterium</taxon>
    </lineage>
</organism>
<reference evidence="3 4" key="1">
    <citation type="submission" date="2024-03" db="EMBL/GenBank/DDBJ databases">
        <title>Human intestinal bacterial collection.</title>
        <authorList>
            <person name="Pauvert C."/>
            <person name="Hitch T.C.A."/>
            <person name="Clavel T."/>
        </authorList>
    </citation>
    <scope>NUCLEOTIDE SEQUENCE [LARGE SCALE GENOMIC DNA]</scope>
    <source>
        <strain evidence="3 4">CLA-JM-H11</strain>
    </source>
</reference>
<keyword evidence="2" id="KW-0436">Ligase</keyword>
<gene>
    <name evidence="2" type="primary">tmcAL</name>
    <name evidence="3" type="ORF">WMO24_09405</name>
</gene>
<feature type="binding site" evidence="2">
    <location>
        <position position="102"/>
    </location>
    <ligand>
        <name>ATP</name>
        <dbReference type="ChEBI" id="CHEBI:30616"/>
    </ligand>
</feature>
<keyword evidence="4" id="KW-1185">Reference proteome</keyword>
<evidence type="ECO:0000256" key="2">
    <source>
        <dbReference type="HAMAP-Rule" id="MF_01539"/>
    </source>
</evidence>
<keyword evidence="2" id="KW-0963">Cytoplasm</keyword>
<comment type="subcellular location">
    <subcellularLocation>
        <location evidence="2">Cytoplasm</location>
    </subcellularLocation>
</comment>
<sequence>MLKIVGIIAEYDPFHAGHAWQIQQARQAGARAVVCVMSPSVVQRGGCALFPTPVRVRAALAGGADLVLSLPAPYATLSAEGFAAAGVHLLSMLGCVDTLCFGAETPDPELLHRTAQTLRRPEFQREMRHALRQGGGFAAARAAAAEAVQPGAAALLASPNNILGVEYCKAIQAQKSPLQVFALARRGAAHGEATPGDGFASASALRTLFQAEGADAMAPYVPAACLPLYLQAQSEGLFHDPTAGSIAILSRLRGLSAQDLLRVRGVNEGLEHRLYQSIQSAVSLPALYADLKTKRYAHARLRRLVLDAALGYGKQIPALPPYLHVLGASEQGLAVLKTAKETAQLPLSTSLARLRDIAPDCERIARAHSDAEDLAALCLARPQPCQTAYTQPFLRV</sequence>
<comment type="caution">
    <text evidence="3">The sequence shown here is derived from an EMBL/GenBank/DDBJ whole genome shotgun (WGS) entry which is preliminary data.</text>
</comment>
<dbReference type="Pfam" id="PF05636">
    <property type="entry name" value="HIGH_NTase1"/>
    <property type="match status" value="1"/>
</dbReference>
<feature type="binding site" evidence="2">
    <location>
        <position position="185"/>
    </location>
    <ligand>
        <name>ATP</name>
        <dbReference type="ChEBI" id="CHEBI:30616"/>
    </ligand>
</feature>
<dbReference type="InterPro" id="IPR008513">
    <property type="entry name" value="tRNA(Met)_cyd_acetate_ligase"/>
</dbReference>
<evidence type="ECO:0000256" key="1">
    <source>
        <dbReference type="ARBA" id="ARBA00022694"/>
    </source>
</evidence>
<comment type="catalytic activity">
    <reaction evidence="2">
        <text>cytidine(34) in elongator tRNA(Met) + acetate + ATP = N(4)-acetylcytidine(34) in elongator tRNA(Met) + AMP + diphosphate</text>
        <dbReference type="Rhea" id="RHEA:58144"/>
        <dbReference type="Rhea" id="RHEA-COMP:10693"/>
        <dbReference type="Rhea" id="RHEA-COMP:10694"/>
        <dbReference type="ChEBI" id="CHEBI:30089"/>
        <dbReference type="ChEBI" id="CHEBI:30616"/>
        <dbReference type="ChEBI" id="CHEBI:33019"/>
        <dbReference type="ChEBI" id="CHEBI:74900"/>
        <dbReference type="ChEBI" id="CHEBI:82748"/>
        <dbReference type="ChEBI" id="CHEBI:456215"/>
    </reaction>
</comment>